<evidence type="ECO:0008006" key="4">
    <source>
        <dbReference type="Google" id="ProtNLM"/>
    </source>
</evidence>
<keyword evidence="1" id="KW-0732">Signal</keyword>
<feature type="signal peptide" evidence="1">
    <location>
        <begin position="1"/>
        <end position="19"/>
    </location>
</feature>
<dbReference type="AlphaFoldDB" id="A0A3N4KRT7"/>
<organism evidence="2 3">
    <name type="scientific">Morchella conica CCBAS932</name>
    <dbReference type="NCBI Taxonomy" id="1392247"/>
    <lineage>
        <taxon>Eukaryota</taxon>
        <taxon>Fungi</taxon>
        <taxon>Dikarya</taxon>
        <taxon>Ascomycota</taxon>
        <taxon>Pezizomycotina</taxon>
        <taxon>Pezizomycetes</taxon>
        <taxon>Pezizales</taxon>
        <taxon>Morchellaceae</taxon>
        <taxon>Morchella</taxon>
    </lineage>
</organism>
<dbReference type="InParanoid" id="A0A3N4KRT7"/>
<dbReference type="OrthoDB" id="4153234at2759"/>
<evidence type="ECO:0000313" key="2">
    <source>
        <dbReference type="EMBL" id="RPB12129.1"/>
    </source>
</evidence>
<gene>
    <name evidence="2" type="ORF">P167DRAFT_605805</name>
</gene>
<dbReference type="EMBL" id="ML119130">
    <property type="protein sequence ID" value="RPB12129.1"/>
    <property type="molecule type" value="Genomic_DNA"/>
</dbReference>
<sequence>MFVNNLVIFLAALPAIVVSSPAGLHDNDYGNGGRYGFKSCKDRGVRPGKVSCINFDSIETNATTGLATVPKDYTGLTFSPQWSVINVTASKNKLPAGNYHSAVSKPNALIGSKYNPNNKNDRCPASFSVKDGTFDLFGFYVQPMGSPPPGVWVNVIGHPADEKEKPFEHSFEFSHDVVRPSYFDTDKDVPDPRLWNNLKKVEVWSTYGEMDWEFFVDDIWVRWGNETESTFTAQNNELR</sequence>
<evidence type="ECO:0000313" key="3">
    <source>
        <dbReference type="Proteomes" id="UP000277580"/>
    </source>
</evidence>
<feature type="chain" id="PRO_5017982832" description="Concanavalin A-like lectin/glucanase" evidence="1">
    <location>
        <begin position="20"/>
        <end position="239"/>
    </location>
</feature>
<reference evidence="2 3" key="1">
    <citation type="journal article" date="2018" name="Nat. Ecol. Evol.">
        <title>Pezizomycetes genomes reveal the molecular basis of ectomycorrhizal truffle lifestyle.</title>
        <authorList>
            <person name="Murat C."/>
            <person name="Payen T."/>
            <person name="Noel B."/>
            <person name="Kuo A."/>
            <person name="Morin E."/>
            <person name="Chen J."/>
            <person name="Kohler A."/>
            <person name="Krizsan K."/>
            <person name="Balestrini R."/>
            <person name="Da Silva C."/>
            <person name="Montanini B."/>
            <person name="Hainaut M."/>
            <person name="Levati E."/>
            <person name="Barry K.W."/>
            <person name="Belfiori B."/>
            <person name="Cichocki N."/>
            <person name="Clum A."/>
            <person name="Dockter R.B."/>
            <person name="Fauchery L."/>
            <person name="Guy J."/>
            <person name="Iotti M."/>
            <person name="Le Tacon F."/>
            <person name="Lindquist E.A."/>
            <person name="Lipzen A."/>
            <person name="Malagnac F."/>
            <person name="Mello A."/>
            <person name="Molinier V."/>
            <person name="Miyauchi S."/>
            <person name="Poulain J."/>
            <person name="Riccioni C."/>
            <person name="Rubini A."/>
            <person name="Sitrit Y."/>
            <person name="Splivallo R."/>
            <person name="Traeger S."/>
            <person name="Wang M."/>
            <person name="Zifcakova L."/>
            <person name="Wipf D."/>
            <person name="Zambonelli A."/>
            <person name="Paolocci F."/>
            <person name="Nowrousian M."/>
            <person name="Ottonello S."/>
            <person name="Baldrian P."/>
            <person name="Spatafora J.W."/>
            <person name="Henrissat B."/>
            <person name="Nagy L.G."/>
            <person name="Aury J.M."/>
            <person name="Wincker P."/>
            <person name="Grigoriev I.V."/>
            <person name="Bonfante P."/>
            <person name="Martin F.M."/>
        </authorList>
    </citation>
    <scope>NUCLEOTIDE SEQUENCE [LARGE SCALE GENOMIC DNA]</scope>
    <source>
        <strain evidence="2 3">CCBAS932</strain>
    </source>
</reference>
<name>A0A3N4KRT7_9PEZI</name>
<keyword evidence="3" id="KW-1185">Reference proteome</keyword>
<proteinExistence type="predicted"/>
<evidence type="ECO:0000256" key="1">
    <source>
        <dbReference type="SAM" id="SignalP"/>
    </source>
</evidence>
<protein>
    <recommendedName>
        <fullName evidence="4">Concanavalin A-like lectin/glucanase</fullName>
    </recommendedName>
</protein>
<accession>A0A3N4KRT7</accession>
<dbReference type="Proteomes" id="UP000277580">
    <property type="component" value="Unassembled WGS sequence"/>
</dbReference>